<sequence>MLPVSIPRESDLAPAAIRVFYLQHYCQLAAVTIVLYDHFITFDQEVELIWKKRWSKSKILYLVCRYLGDFLLVAETYVYLNRHPTDTLCVILLCRYDSEFTGLWGNRFLAVLAFTSTWTTQLILLLRIQALYGNRTLSKCLNVLYAGGVISLFTIGSMSVILMQVTSEPVPGFHQCTCVKFPSYSFVFFFIILSFDTFLFFLAVGIIVANWRRLSYEALSFQCAVPSLVSIVLRDNFGYFFMASGMYLITTVVWMAAEVRYTSIPTCSSYAVTTIMGCRLILNLCDAYHNPPSGSLTYSYYLTTVASEWHSRPPWESPTTSDVGPTTSRAYVASERQDTGYAANVNGRERWWERRIRSQE</sequence>
<dbReference type="Pfam" id="PF20151">
    <property type="entry name" value="DUF6533"/>
    <property type="match status" value="1"/>
</dbReference>
<dbReference type="Proteomes" id="UP000807342">
    <property type="component" value="Unassembled WGS sequence"/>
</dbReference>
<feature type="transmembrane region" description="Helical" evidence="1">
    <location>
        <begin position="140"/>
        <end position="163"/>
    </location>
</feature>
<evidence type="ECO:0000256" key="1">
    <source>
        <dbReference type="SAM" id="Phobius"/>
    </source>
</evidence>
<keyword evidence="1" id="KW-1133">Transmembrane helix</keyword>
<evidence type="ECO:0000313" key="4">
    <source>
        <dbReference type="Proteomes" id="UP000807342"/>
    </source>
</evidence>
<feature type="transmembrane region" description="Helical" evidence="1">
    <location>
        <begin position="239"/>
        <end position="257"/>
    </location>
</feature>
<keyword evidence="1" id="KW-0472">Membrane</keyword>
<reference evidence="3" key="1">
    <citation type="submission" date="2020-11" db="EMBL/GenBank/DDBJ databases">
        <authorList>
            <consortium name="DOE Joint Genome Institute"/>
            <person name="Ahrendt S."/>
            <person name="Riley R."/>
            <person name="Andreopoulos W."/>
            <person name="Labutti K."/>
            <person name="Pangilinan J."/>
            <person name="Ruiz-Duenas F.J."/>
            <person name="Barrasa J.M."/>
            <person name="Sanchez-Garcia M."/>
            <person name="Camarero S."/>
            <person name="Miyauchi S."/>
            <person name="Serrano A."/>
            <person name="Linde D."/>
            <person name="Babiker R."/>
            <person name="Drula E."/>
            <person name="Ayuso-Fernandez I."/>
            <person name="Pacheco R."/>
            <person name="Padilla G."/>
            <person name="Ferreira P."/>
            <person name="Barriuso J."/>
            <person name="Kellner H."/>
            <person name="Castanera R."/>
            <person name="Alfaro M."/>
            <person name="Ramirez L."/>
            <person name="Pisabarro A.G."/>
            <person name="Kuo A."/>
            <person name="Tritt A."/>
            <person name="Lipzen A."/>
            <person name="He G."/>
            <person name="Yan M."/>
            <person name="Ng V."/>
            <person name="Cullen D."/>
            <person name="Martin F."/>
            <person name="Rosso M.-N."/>
            <person name="Henrissat B."/>
            <person name="Hibbett D."/>
            <person name="Martinez A.T."/>
            <person name="Grigoriev I.V."/>
        </authorList>
    </citation>
    <scope>NUCLEOTIDE SEQUENCE</scope>
    <source>
        <strain evidence="3">MF-IS2</strain>
    </source>
</reference>
<dbReference type="AlphaFoldDB" id="A0A9P5XG29"/>
<feature type="domain" description="DUF6533" evidence="2">
    <location>
        <begin position="25"/>
        <end position="68"/>
    </location>
</feature>
<feature type="transmembrane region" description="Helical" evidence="1">
    <location>
        <begin position="108"/>
        <end position="128"/>
    </location>
</feature>
<gene>
    <name evidence="3" type="ORF">P691DRAFT_774567</name>
</gene>
<organism evidence="3 4">
    <name type="scientific">Macrolepiota fuliginosa MF-IS2</name>
    <dbReference type="NCBI Taxonomy" id="1400762"/>
    <lineage>
        <taxon>Eukaryota</taxon>
        <taxon>Fungi</taxon>
        <taxon>Dikarya</taxon>
        <taxon>Basidiomycota</taxon>
        <taxon>Agaricomycotina</taxon>
        <taxon>Agaricomycetes</taxon>
        <taxon>Agaricomycetidae</taxon>
        <taxon>Agaricales</taxon>
        <taxon>Agaricineae</taxon>
        <taxon>Agaricaceae</taxon>
        <taxon>Macrolepiota</taxon>
    </lineage>
</organism>
<proteinExistence type="predicted"/>
<keyword evidence="1" id="KW-0812">Transmembrane</keyword>
<keyword evidence="4" id="KW-1185">Reference proteome</keyword>
<dbReference type="EMBL" id="MU151126">
    <property type="protein sequence ID" value="KAF9449577.1"/>
    <property type="molecule type" value="Genomic_DNA"/>
</dbReference>
<feature type="transmembrane region" description="Helical" evidence="1">
    <location>
        <begin position="183"/>
        <end position="207"/>
    </location>
</feature>
<accession>A0A9P5XG29</accession>
<evidence type="ECO:0000259" key="2">
    <source>
        <dbReference type="Pfam" id="PF20151"/>
    </source>
</evidence>
<evidence type="ECO:0000313" key="3">
    <source>
        <dbReference type="EMBL" id="KAF9449577.1"/>
    </source>
</evidence>
<dbReference type="InterPro" id="IPR045340">
    <property type="entry name" value="DUF6533"/>
</dbReference>
<name>A0A9P5XG29_9AGAR</name>
<protein>
    <recommendedName>
        <fullName evidence="2">DUF6533 domain-containing protein</fullName>
    </recommendedName>
</protein>
<comment type="caution">
    <text evidence="3">The sequence shown here is derived from an EMBL/GenBank/DDBJ whole genome shotgun (WGS) entry which is preliminary data.</text>
</comment>
<dbReference type="OrthoDB" id="2638860at2759"/>